<comment type="caution">
    <text evidence="1">The sequence shown here is derived from an EMBL/GenBank/DDBJ whole genome shotgun (WGS) entry which is preliminary data.</text>
</comment>
<evidence type="ECO:0000313" key="1">
    <source>
        <dbReference type="EMBL" id="KKM76215.1"/>
    </source>
</evidence>
<proteinExistence type="predicted"/>
<gene>
    <name evidence="1" type="ORF">LCGC14_1382470</name>
</gene>
<dbReference type="EMBL" id="LAZR01008846">
    <property type="protein sequence ID" value="KKM76215.1"/>
    <property type="molecule type" value="Genomic_DNA"/>
</dbReference>
<sequence>MSDQEDTDALILELRAVNEAVMDRAVDYIRDQRATITELERKLRVCDCQCHLGEGE</sequence>
<organism evidence="1">
    <name type="scientific">marine sediment metagenome</name>
    <dbReference type="NCBI Taxonomy" id="412755"/>
    <lineage>
        <taxon>unclassified sequences</taxon>
        <taxon>metagenomes</taxon>
        <taxon>ecological metagenomes</taxon>
    </lineage>
</organism>
<reference evidence="1" key="1">
    <citation type="journal article" date="2015" name="Nature">
        <title>Complex archaea that bridge the gap between prokaryotes and eukaryotes.</title>
        <authorList>
            <person name="Spang A."/>
            <person name="Saw J.H."/>
            <person name="Jorgensen S.L."/>
            <person name="Zaremba-Niedzwiedzka K."/>
            <person name="Martijn J."/>
            <person name="Lind A.E."/>
            <person name="van Eijk R."/>
            <person name="Schleper C."/>
            <person name="Guy L."/>
            <person name="Ettema T.J."/>
        </authorList>
    </citation>
    <scope>NUCLEOTIDE SEQUENCE</scope>
</reference>
<protein>
    <submittedName>
        <fullName evidence="1">Uncharacterized protein</fullName>
    </submittedName>
</protein>
<name>A0A0F9MHQ6_9ZZZZ</name>
<dbReference type="AlphaFoldDB" id="A0A0F9MHQ6"/>
<accession>A0A0F9MHQ6</accession>